<evidence type="ECO:0000313" key="2">
    <source>
        <dbReference type="EnsemblMetazoa" id="AQUA014875-PA"/>
    </source>
</evidence>
<dbReference type="EnsemblMetazoa" id="AQUA014875-RA">
    <property type="protein sequence ID" value="AQUA014875-PA"/>
    <property type="gene ID" value="AQUA014875"/>
</dbReference>
<feature type="transmembrane region" description="Helical" evidence="1">
    <location>
        <begin position="45"/>
        <end position="65"/>
    </location>
</feature>
<keyword evidence="1" id="KW-0812">Transmembrane</keyword>
<sequence length="137" mass="15998">MQIVRGQPGRVVERRILVRLAAEHIERVDLALGVFGRLSRSRFRLFAFLFRCLTVFLGTFGFTLAQQHLGRDQLQRGRRTFPIFQPHAEPGQHIVPKLIAQLQDFGRLQTACLLPDRIAELCQRLQPFPWHHRPLQR</sequence>
<keyword evidence="3" id="KW-1185">Reference proteome</keyword>
<name>A0A182XSR8_ANOQN</name>
<keyword evidence="1" id="KW-1133">Transmembrane helix</keyword>
<dbReference type="VEuPathDB" id="VectorBase:AQUA014875"/>
<dbReference type="AlphaFoldDB" id="A0A182XSR8"/>
<organism evidence="2 3">
    <name type="scientific">Anopheles quadriannulatus</name>
    <name type="common">Mosquito</name>
    <dbReference type="NCBI Taxonomy" id="34691"/>
    <lineage>
        <taxon>Eukaryota</taxon>
        <taxon>Metazoa</taxon>
        <taxon>Ecdysozoa</taxon>
        <taxon>Arthropoda</taxon>
        <taxon>Hexapoda</taxon>
        <taxon>Insecta</taxon>
        <taxon>Pterygota</taxon>
        <taxon>Neoptera</taxon>
        <taxon>Endopterygota</taxon>
        <taxon>Diptera</taxon>
        <taxon>Nematocera</taxon>
        <taxon>Culicoidea</taxon>
        <taxon>Culicidae</taxon>
        <taxon>Anophelinae</taxon>
        <taxon>Anopheles</taxon>
    </lineage>
</organism>
<accession>A0A182XSR8</accession>
<reference evidence="2" key="1">
    <citation type="submission" date="2020-05" db="UniProtKB">
        <authorList>
            <consortium name="EnsemblMetazoa"/>
        </authorList>
    </citation>
    <scope>IDENTIFICATION</scope>
    <source>
        <strain evidence="2">SANGQUA</strain>
    </source>
</reference>
<protein>
    <submittedName>
        <fullName evidence="2">Uncharacterized protein</fullName>
    </submittedName>
</protein>
<evidence type="ECO:0000313" key="3">
    <source>
        <dbReference type="Proteomes" id="UP000076407"/>
    </source>
</evidence>
<evidence type="ECO:0000256" key="1">
    <source>
        <dbReference type="SAM" id="Phobius"/>
    </source>
</evidence>
<proteinExistence type="predicted"/>
<keyword evidence="1" id="KW-0472">Membrane</keyword>
<dbReference type="Proteomes" id="UP000076407">
    <property type="component" value="Unassembled WGS sequence"/>
</dbReference>